<keyword evidence="2 3" id="KW-0067">ATP-binding</keyword>
<evidence type="ECO:0000313" key="5">
    <source>
        <dbReference type="EMBL" id="JAG04285.1"/>
    </source>
</evidence>
<feature type="domain" description="AAA+ ATPase" evidence="4">
    <location>
        <begin position="3"/>
        <end position="263"/>
    </location>
</feature>
<dbReference type="PROSITE" id="PS00674">
    <property type="entry name" value="AAA"/>
    <property type="match status" value="1"/>
</dbReference>
<keyword evidence="6" id="KW-0131">Cell cycle</keyword>
<dbReference type="GO" id="GO:0051301">
    <property type="term" value="P:cell division"/>
    <property type="evidence" value="ECO:0007669"/>
    <property type="project" value="UniProtKB-KW"/>
</dbReference>
<gene>
    <name evidence="6" type="primary">MJ1156</name>
    <name evidence="5" type="ORF">CM83_6054</name>
    <name evidence="6" type="ORF">g.78679</name>
</gene>
<organism evidence="5">
    <name type="scientific">Lygus hesperus</name>
    <name type="common">Western plant bug</name>
    <dbReference type="NCBI Taxonomy" id="30085"/>
    <lineage>
        <taxon>Eukaryota</taxon>
        <taxon>Metazoa</taxon>
        <taxon>Ecdysozoa</taxon>
        <taxon>Arthropoda</taxon>
        <taxon>Hexapoda</taxon>
        <taxon>Insecta</taxon>
        <taxon>Pterygota</taxon>
        <taxon>Neoptera</taxon>
        <taxon>Paraneoptera</taxon>
        <taxon>Hemiptera</taxon>
        <taxon>Heteroptera</taxon>
        <taxon>Panheteroptera</taxon>
        <taxon>Cimicomorpha</taxon>
        <taxon>Miridae</taxon>
        <taxon>Mirini</taxon>
        <taxon>Lygus</taxon>
    </lineage>
</organism>
<dbReference type="InterPro" id="IPR003593">
    <property type="entry name" value="AAA+_ATPase"/>
</dbReference>
<evidence type="ECO:0000313" key="6">
    <source>
        <dbReference type="EMBL" id="JAQ16859.1"/>
    </source>
</evidence>
<evidence type="ECO:0000259" key="4">
    <source>
        <dbReference type="SMART" id="SM00382"/>
    </source>
</evidence>
<name>A0A0A9WHE9_LYGHE</name>
<sequence>MHPLRGLLIHGPPGVGKSWSVHRAVSDMMSAIQTSLQTVFGPRVVVSGQQQCGGGGGATVCYGMRIVTCSNSLLSSVPGRTEENLRNIFADASGRRSLTYRHLRPIDDRQHSAMFPHYSVCSDCDGSTFDCVYPLTLDLQCVVEHLRTGTYAGAATSVDGSTHVDPATRSDAVVQCTPIATVVIFDEIDSIFPCRKRDVEFVDAASRTVAQMLTLLDGFHSRKVARDACEVIVVGTTNNINQIDMALRRPGRLDREIYLDAPDEENRHKLLE</sequence>
<reference evidence="5" key="1">
    <citation type="journal article" date="2014" name="PLoS ONE">
        <title>Transcriptome-Based Identification of ABC Transporters in the Western Tarnished Plant Bug Lygus hesperus.</title>
        <authorList>
            <person name="Hull J.J."/>
            <person name="Chaney K."/>
            <person name="Geib S.M."/>
            <person name="Fabrick J.A."/>
            <person name="Brent C.S."/>
            <person name="Walsh D."/>
            <person name="Lavine L.C."/>
        </authorList>
    </citation>
    <scope>NUCLEOTIDE SEQUENCE</scope>
</reference>
<proteinExistence type="inferred from homology"/>
<dbReference type="InterPro" id="IPR003960">
    <property type="entry name" value="ATPase_AAA_CS"/>
</dbReference>
<dbReference type="InterPro" id="IPR003959">
    <property type="entry name" value="ATPase_AAA_core"/>
</dbReference>
<comment type="similarity">
    <text evidence="3">Belongs to the AAA ATPase family.</text>
</comment>
<dbReference type="SUPFAM" id="SSF52540">
    <property type="entry name" value="P-loop containing nucleoside triphosphate hydrolases"/>
    <property type="match status" value="1"/>
</dbReference>
<dbReference type="InterPro" id="IPR050168">
    <property type="entry name" value="AAA_ATPase_domain"/>
</dbReference>
<dbReference type="PANTHER" id="PTHR23077">
    <property type="entry name" value="AAA-FAMILY ATPASE"/>
    <property type="match status" value="1"/>
</dbReference>
<accession>A0A0A9WHE9</accession>
<protein>
    <submittedName>
        <fullName evidence="6">Cell division cycle protein 48 MJ1156</fullName>
    </submittedName>
</protein>
<dbReference type="AlphaFoldDB" id="A0A0A9WHE9"/>
<dbReference type="SMART" id="SM00382">
    <property type="entry name" value="AAA"/>
    <property type="match status" value="1"/>
</dbReference>
<evidence type="ECO:0000256" key="2">
    <source>
        <dbReference type="ARBA" id="ARBA00022840"/>
    </source>
</evidence>
<reference evidence="5" key="2">
    <citation type="submission" date="2014-07" db="EMBL/GenBank/DDBJ databases">
        <authorList>
            <person name="Hull J."/>
        </authorList>
    </citation>
    <scope>NUCLEOTIDE SEQUENCE</scope>
</reference>
<dbReference type="GO" id="GO:0016887">
    <property type="term" value="F:ATP hydrolysis activity"/>
    <property type="evidence" value="ECO:0007669"/>
    <property type="project" value="InterPro"/>
</dbReference>
<evidence type="ECO:0000256" key="1">
    <source>
        <dbReference type="ARBA" id="ARBA00022741"/>
    </source>
</evidence>
<dbReference type="EMBL" id="GBHO01039319">
    <property type="protein sequence ID" value="JAG04285.1"/>
    <property type="molecule type" value="Transcribed_RNA"/>
</dbReference>
<reference evidence="6" key="3">
    <citation type="journal article" date="2016" name="Gigascience">
        <title>De novo construction of an expanded transcriptome assembly for the western tarnished plant bug, Lygus hesperus.</title>
        <authorList>
            <person name="Tassone E.E."/>
            <person name="Geib S.M."/>
            <person name="Hall B."/>
            <person name="Fabrick J.A."/>
            <person name="Brent C.S."/>
            <person name="Hull J.J."/>
        </authorList>
    </citation>
    <scope>NUCLEOTIDE SEQUENCE</scope>
</reference>
<evidence type="ECO:0000256" key="3">
    <source>
        <dbReference type="RuleBase" id="RU003651"/>
    </source>
</evidence>
<dbReference type="EMBL" id="GDHC01001770">
    <property type="protein sequence ID" value="JAQ16859.1"/>
    <property type="molecule type" value="Transcribed_RNA"/>
</dbReference>
<dbReference type="Gene3D" id="3.40.50.300">
    <property type="entry name" value="P-loop containing nucleotide triphosphate hydrolases"/>
    <property type="match status" value="1"/>
</dbReference>
<dbReference type="PANTHER" id="PTHR23077:SF171">
    <property type="entry name" value="NUCLEAR VALOSIN-CONTAINING PROTEIN-LIKE"/>
    <property type="match status" value="1"/>
</dbReference>
<keyword evidence="1 3" id="KW-0547">Nucleotide-binding</keyword>
<keyword evidence="6" id="KW-0132">Cell division</keyword>
<dbReference type="GO" id="GO:0005524">
    <property type="term" value="F:ATP binding"/>
    <property type="evidence" value="ECO:0007669"/>
    <property type="project" value="UniProtKB-KW"/>
</dbReference>
<dbReference type="Pfam" id="PF00004">
    <property type="entry name" value="AAA"/>
    <property type="match status" value="1"/>
</dbReference>
<dbReference type="InterPro" id="IPR027417">
    <property type="entry name" value="P-loop_NTPase"/>
</dbReference>